<proteinExistence type="predicted"/>
<reference evidence="1" key="1">
    <citation type="submission" date="2018-02" db="EMBL/GenBank/DDBJ databases">
        <title>Rhizophora mucronata_Transcriptome.</title>
        <authorList>
            <person name="Meera S.P."/>
            <person name="Sreeshan A."/>
            <person name="Augustine A."/>
        </authorList>
    </citation>
    <scope>NUCLEOTIDE SEQUENCE</scope>
    <source>
        <tissue evidence="1">Leaf</tissue>
    </source>
</reference>
<organism evidence="1">
    <name type="scientific">Rhizophora mucronata</name>
    <name type="common">Asiatic mangrove</name>
    <dbReference type="NCBI Taxonomy" id="61149"/>
    <lineage>
        <taxon>Eukaryota</taxon>
        <taxon>Viridiplantae</taxon>
        <taxon>Streptophyta</taxon>
        <taxon>Embryophyta</taxon>
        <taxon>Tracheophyta</taxon>
        <taxon>Spermatophyta</taxon>
        <taxon>Magnoliopsida</taxon>
        <taxon>eudicotyledons</taxon>
        <taxon>Gunneridae</taxon>
        <taxon>Pentapetalae</taxon>
        <taxon>rosids</taxon>
        <taxon>fabids</taxon>
        <taxon>Malpighiales</taxon>
        <taxon>Rhizophoraceae</taxon>
        <taxon>Rhizophora</taxon>
    </lineage>
</organism>
<protein>
    <submittedName>
        <fullName evidence="1">Uncharacterized protein</fullName>
    </submittedName>
</protein>
<name>A0A2P2QNU6_RHIMU</name>
<evidence type="ECO:0000313" key="1">
    <source>
        <dbReference type="EMBL" id="MBX68595.1"/>
    </source>
</evidence>
<sequence>MPAYPVPAVLCSLLLKNYARPKKLESLEIHSSNLSHIALRIC</sequence>
<dbReference type="EMBL" id="GGEC01088111">
    <property type="protein sequence ID" value="MBX68595.1"/>
    <property type="molecule type" value="Transcribed_RNA"/>
</dbReference>
<accession>A0A2P2QNU6</accession>
<dbReference type="AlphaFoldDB" id="A0A2P2QNU6"/>